<comment type="caution">
    <text evidence="2">The sequence shown here is derived from an EMBL/GenBank/DDBJ whole genome shotgun (WGS) entry which is preliminary data.</text>
</comment>
<evidence type="ECO:0000313" key="2">
    <source>
        <dbReference type="EMBL" id="MBK6006836.1"/>
    </source>
</evidence>
<protein>
    <submittedName>
        <fullName evidence="2">Helix-turn-helix domain-containing protein</fullName>
    </submittedName>
</protein>
<sequence>MSIKISSQCWPIRTVSAVAKAVLMSMADQADDAGSCWPAIKKTAERTCLSTRSVIRGIKELEAANLLRADRSNGRHSTYIVQPNGCLQPVPSGHECQSGTCDAQTQCHAPESSAYCPTVTGALTPRHTNHKQRSGTIKETSAVDGALKGLPPQLLHDFQQLRIKQRLPITTTVLEGFRRSADQAGIQLEDVIRLITENSWRTFSANWLNRPAAPPGSERTHWSDRQSGVERRAQELGFDLWDPVQEDWPKYKARVVNADRDQRTSSSATVPQLTVVPQPRKAA</sequence>
<evidence type="ECO:0000313" key="3">
    <source>
        <dbReference type="Proteomes" id="UP000630528"/>
    </source>
</evidence>
<organism evidence="2 3">
    <name type="scientific">Ramlibacter ginsenosidimutans</name>
    <dbReference type="NCBI Taxonomy" id="502333"/>
    <lineage>
        <taxon>Bacteria</taxon>
        <taxon>Pseudomonadati</taxon>
        <taxon>Pseudomonadota</taxon>
        <taxon>Betaproteobacteria</taxon>
        <taxon>Burkholderiales</taxon>
        <taxon>Comamonadaceae</taxon>
        <taxon>Ramlibacter</taxon>
    </lineage>
</organism>
<keyword evidence="3" id="KW-1185">Reference proteome</keyword>
<name>A0A934TSN5_9BURK</name>
<feature type="region of interest" description="Disordered" evidence="1">
    <location>
        <begin position="259"/>
        <end position="283"/>
    </location>
</feature>
<dbReference type="RefSeq" id="WP_201171053.1">
    <property type="nucleotide sequence ID" value="NZ_JAEPWM010000004.1"/>
</dbReference>
<dbReference type="EMBL" id="JAEPWM010000004">
    <property type="protein sequence ID" value="MBK6006836.1"/>
    <property type="molecule type" value="Genomic_DNA"/>
</dbReference>
<gene>
    <name evidence="2" type="ORF">JJB11_12115</name>
</gene>
<accession>A0A934TSN5</accession>
<dbReference type="AlphaFoldDB" id="A0A934TSN5"/>
<reference evidence="2" key="2">
    <citation type="submission" date="2021-01" db="EMBL/GenBank/DDBJ databases">
        <authorList>
            <person name="Kang M."/>
        </authorList>
    </citation>
    <scope>NUCLEOTIDE SEQUENCE</scope>
    <source>
        <strain evidence="2">KACC 17527</strain>
    </source>
</reference>
<reference evidence="2" key="1">
    <citation type="journal article" date="2012" name="J. Microbiol. Biotechnol.">
        <title>Ramlibacter ginsenosidimutans sp. nov., with ginsenoside-converting activity.</title>
        <authorList>
            <person name="Wang L."/>
            <person name="An D.S."/>
            <person name="Kim S.G."/>
            <person name="Jin F.X."/>
            <person name="Kim S.C."/>
            <person name="Lee S.T."/>
            <person name="Im W.T."/>
        </authorList>
    </citation>
    <scope>NUCLEOTIDE SEQUENCE</scope>
    <source>
        <strain evidence="2">KACC 17527</strain>
    </source>
</reference>
<proteinExistence type="predicted"/>
<dbReference type="Proteomes" id="UP000630528">
    <property type="component" value="Unassembled WGS sequence"/>
</dbReference>
<dbReference type="Pfam" id="PF13730">
    <property type="entry name" value="HTH_36"/>
    <property type="match status" value="1"/>
</dbReference>
<evidence type="ECO:0000256" key="1">
    <source>
        <dbReference type="SAM" id="MobiDB-lite"/>
    </source>
</evidence>